<dbReference type="AlphaFoldDB" id="A0A1A9ZC59"/>
<name>A0A1A9ZC59_GLOPL</name>
<evidence type="ECO:0000313" key="2">
    <source>
        <dbReference type="Proteomes" id="UP000092445"/>
    </source>
</evidence>
<protein>
    <submittedName>
        <fullName evidence="1">Uncharacterized protein</fullName>
    </submittedName>
</protein>
<dbReference type="VEuPathDB" id="VectorBase:GPAI010209"/>
<reference evidence="1" key="2">
    <citation type="submission" date="2020-05" db="UniProtKB">
        <authorList>
            <consortium name="EnsemblMetazoa"/>
        </authorList>
    </citation>
    <scope>IDENTIFICATION</scope>
    <source>
        <strain evidence="1">IAEA</strain>
    </source>
</reference>
<evidence type="ECO:0000313" key="1">
    <source>
        <dbReference type="EnsemblMetazoa" id="GPAI010209-PA"/>
    </source>
</evidence>
<sequence length="310" mass="34968">MDRGRVNTRNMGKNNVDWHPFRTILSLVGQPGTSQMVTLTIESAVNPNHVQLSTVTSNRTLSRSFCQSPFHSTLCYVYVSIHLYHRETPIYKDFQKNFVNVISTIITQELDNRLFDKTKINNVEVTTLLDTGASVSYCGAGAEEFLKHRTYKIVKLQSQHILRSLGEWVIMRLLGVACSRKGFGAAGAPQPPRVRRGLDRSAAHSTRWLRCKGDYVQFYCRWRFGFRAPIAPGRPWGKVADSVVSWSDRLPRRPAPIGKAGMKPRWLAWRREARAAVRRSIVGDGRHFTCICAFNGAVARCTACGEELNG</sequence>
<organism evidence="1 2">
    <name type="scientific">Glossina pallidipes</name>
    <name type="common">Tsetse fly</name>
    <dbReference type="NCBI Taxonomy" id="7398"/>
    <lineage>
        <taxon>Eukaryota</taxon>
        <taxon>Metazoa</taxon>
        <taxon>Ecdysozoa</taxon>
        <taxon>Arthropoda</taxon>
        <taxon>Hexapoda</taxon>
        <taxon>Insecta</taxon>
        <taxon>Pterygota</taxon>
        <taxon>Neoptera</taxon>
        <taxon>Endopterygota</taxon>
        <taxon>Diptera</taxon>
        <taxon>Brachycera</taxon>
        <taxon>Muscomorpha</taxon>
        <taxon>Hippoboscoidea</taxon>
        <taxon>Glossinidae</taxon>
        <taxon>Glossina</taxon>
    </lineage>
</organism>
<keyword evidence="2" id="KW-1185">Reference proteome</keyword>
<dbReference type="EnsemblMetazoa" id="GPAI010209-RA">
    <property type="protein sequence ID" value="GPAI010209-PA"/>
    <property type="gene ID" value="GPAI010209"/>
</dbReference>
<accession>A0A1A9ZC59</accession>
<reference evidence="2" key="1">
    <citation type="submission" date="2014-03" db="EMBL/GenBank/DDBJ databases">
        <authorList>
            <person name="Aksoy S."/>
            <person name="Warren W."/>
            <person name="Wilson R.K."/>
        </authorList>
    </citation>
    <scope>NUCLEOTIDE SEQUENCE [LARGE SCALE GENOMIC DNA]</scope>
    <source>
        <strain evidence="2">IAEA</strain>
    </source>
</reference>
<dbReference type="Proteomes" id="UP000092445">
    <property type="component" value="Unassembled WGS sequence"/>
</dbReference>
<proteinExistence type="predicted"/>